<organism evidence="1 2">
    <name type="scientific">Vicia faba</name>
    <name type="common">Broad bean</name>
    <name type="synonym">Faba vulgaris</name>
    <dbReference type="NCBI Taxonomy" id="3906"/>
    <lineage>
        <taxon>Eukaryota</taxon>
        <taxon>Viridiplantae</taxon>
        <taxon>Streptophyta</taxon>
        <taxon>Embryophyta</taxon>
        <taxon>Tracheophyta</taxon>
        <taxon>Spermatophyta</taxon>
        <taxon>Magnoliopsida</taxon>
        <taxon>eudicotyledons</taxon>
        <taxon>Gunneridae</taxon>
        <taxon>Pentapetalae</taxon>
        <taxon>rosids</taxon>
        <taxon>fabids</taxon>
        <taxon>Fabales</taxon>
        <taxon>Fabaceae</taxon>
        <taxon>Papilionoideae</taxon>
        <taxon>50 kb inversion clade</taxon>
        <taxon>NPAAA clade</taxon>
        <taxon>Hologalegina</taxon>
        <taxon>IRL clade</taxon>
        <taxon>Fabeae</taxon>
        <taxon>Vicia</taxon>
    </lineage>
</organism>
<dbReference type="EMBL" id="OX451740">
    <property type="protein sequence ID" value="CAI8613923.1"/>
    <property type="molecule type" value="Genomic_DNA"/>
</dbReference>
<gene>
    <name evidence="1" type="ORF">VFH_V104760</name>
</gene>
<evidence type="ECO:0000313" key="2">
    <source>
        <dbReference type="Proteomes" id="UP001157006"/>
    </source>
</evidence>
<accession>A0AAV1AXM2</accession>
<keyword evidence="2" id="KW-1185">Reference proteome</keyword>
<dbReference type="Proteomes" id="UP001157006">
    <property type="component" value="Chromosome 5"/>
</dbReference>
<protein>
    <submittedName>
        <fullName evidence="1">Uncharacterized protein</fullName>
    </submittedName>
</protein>
<name>A0AAV1AXM2_VICFA</name>
<evidence type="ECO:0000313" key="1">
    <source>
        <dbReference type="EMBL" id="CAI8613923.1"/>
    </source>
</evidence>
<dbReference type="AlphaFoldDB" id="A0AAV1AXM2"/>
<sequence length="118" mass="13472">MRQHWNVKNQILLARKRNVPGSNQSGEFFLYGGQISKGSNVNPDSRPNTSHDHHNSPFHDEWAFCVDLSGKSLQEELCALAYSAKRTSLALSLDESVCWEALWIKRAREKGLNREECE</sequence>
<proteinExistence type="predicted"/>
<reference evidence="1 2" key="1">
    <citation type="submission" date="2023-01" db="EMBL/GenBank/DDBJ databases">
        <authorList>
            <person name="Kreplak J."/>
        </authorList>
    </citation>
    <scope>NUCLEOTIDE SEQUENCE [LARGE SCALE GENOMIC DNA]</scope>
</reference>